<feature type="non-terminal residue" evidence="1">
    <location>
        <position position="38"/>
    </location>
</feature>
<dbReference type="Proteomes" id="UP000265520">
    <property type="component" value="Unassembled WGS sequence"/>
</dbReference>
<keyword evidence="2" id="KW-1185">Reference proteome</keyword>
<dbReference type="AlphaFoldDB" id="A0A392U141"/>
<accession>A0A392U141</accession>
<proteinExistence type="predicted"/>
<evidence type="ECO:0000313" key="1">
    <source>
        <dbReference type="EMBL" id="MCI66190.1"/>
    </source>
</evidence>
<protein>
    <submittedName>
        <fullName evidence="1">Uncharacterized protein</fullName>
    </submittedName>
</protein>
<organism evidence="1 2">
    <name type="scientific">Trifolium medium</name>
    <dbReference type="NCBI Taxonomy" id="97028"/>
    <lineage>
        <taxon>Eukaryota</taxon>
        <taxon>Viridiplantae</taxon>
        <taxon>Streptophyta</taxon>
        <taxon>Embryophyta</taxon>
        <taxon>Tracheophyta</taxon>
        <taxon>Spermatophyta</taxon>
        <taxon>Magnoliopsida</taxon>
        <taxon>eudicotyledons</taxon>
        <taxon>Gunneridae</taxon>
        <taxon>Pentapetalae</taxon>
        <taxon>rosids</taxon>
        <taxon>fabids</taxon>
        <taxon>Fabales</taxon>
        <taxon>Fabaceae</taxon>
        <taxon>Papilionoideae</taxon>
        <taxon>50 kb inversion clade</taxon>
        <taxon>NPAAA clade</taxon>
        <taxon>Hologalegina</taxon>
        <taxon>IRL clade</taxon>
        <taxon>Trifolieae</taxon>
        <taxon>Trifolium</taxon>
    </lineage>
</organism>
<evidence type="ECO:0000313" key="2">
    <source>
        <dbReference type="Proteomes" id="UP000265520"/>
    </source>
</evidence>
<name>A0A392U141_9FABA</name>
<comment type="caution">
    <text evidence="1">The sequence shown here is derived from an EMBL/GenBank/DDBJ whole genome shotgun (WGS) entry which is preliminary data.</text>
</comment>
<dbReference type="EMBL" id="LXQA010690583">
    <property type="protein sequence ID" value="MCI66190.1"/>
    <property type="molecule type" value="Genomic_DNA"/>
</dbReference>
<reference evidence="1 2" key="1">
    <citation type="journal article" date="2018" name="Front. Plant Sci.">
        <title>Red Clover (Trifolium pratense) and Zigzag Clover (T. medium) - A Picture of Genomic Similarities and Differences.</title>
        <authorList>
            <person name="Dluhosova J."/>
            <person name="Istvanek J."/>
            <person name="Nedelnik J."/>
            <person name="Repkova J."/>
        </authorList>
    </citation>
    <scope>NUCLEOTIDE SEQUENCE [LARGE SCALE GENOMIC DNA]</scope>
    <source>
        <strain evidence="2">cv. 10/8</strain>
        <tissue evidence="1">Leaf</tissue>
    </source>
</reference>
<sequence length="38" mass="4060">MLDGAWDVFDGAWGDVEVDGCFEDADRNMSCHAGVVAV</sequence>